<feature type="domain" description="Glycosyl hydrolase-like 10" evidence="3">
    <location>
        <begin position="35"/>
        <end position="343"/>
    </location>
</feature>
<dbReference type="SUPFAM" id="SSF51445">
    <property type="entry name" value="(Trans)glycosidases"/>
    <property type="match status" value="1"/>
</dbReference>
<dbReference type="Gene3D" id="3.20.20.80">
    <property type="entry name" value="Glycosidases"/>
    <property type="match status" value="1"/>
</dbReference>
<dbReference type="Proteomes" id="UP000018837">
    <property type="component" value="Unassembled WGS sequence"/>
</dbReference>
<proteinExistence type="predicted"/>
<evidence type="ECO:0000313" key="4">
    <source>
        <dbReference type="EMBL" id="ETK02832.1"/>
    </source>
</evidence>
<organism evidence="4 5">
    <name type="scientific">Tannerella sp. oral taxon BU063 isolate Cell 2</name>
    <dbReference type="NCBI Taxonomy" id="1411148"/>
    <lineage>
        <taxon>Bacteria</taxon>
        <taxon>Pseudomonadati</taxon>
        <taxon>Bacteroidota</taxon>
        <taxon>Bacteroidia</taxon>
        <taxon>Bacteroidales</taxon>
        <taxon>Tannerellaceae</taxon>
        <taxon>Tannerella</taxon>
    </lineage>
</organism>
<feature type="signal peptide" evidence="2">
    <location>
        <begin position="1"/>
        <end position="19"/>
    </location>
</feature>
<evidence type="ECO:0000313" key="5">
    <source>
        <dbReference type="Proteomes" id="UP000018837"/>
    </source>
</evidence>
<dbReference type="Pfam" id="PF02638">
    <property type="entry name" value="GHL10"/>
    <property type="match status" value="1"/>
</dbReference>
<dbReference type="PANTHER" id="PTHR43405">
    <property type="entry name" value="GLYCOSYL HYDROLASE DIGH"/>
    <property type="match status" value="1"/>
</dbReference>
<evidence type="ECO:0000256" key="1">
    <source>
        <dbReference type="ARBA" id="ARBA00022729"/>
    </source>
</evidence>
<dbReference type="AlphaFoldDB" id="W2C8K8"/>
<dbReference type="InterPro" id="IPR017853">
    <property type="entry name" value="GH"/>
</dbReference>
<accession>W2C8K8</accession>
<evidence type="ECO:0000256" key="2">
    <source>
        <dbReference type="SAM" id="SignalP"/>
    </source>
</evidence>
<dbReference type="EMBL" id="AYUF01000295">
    <property type="protein sequence ID" value="ETK02832.1"/>
    <property type="molecule type" value="Genomic_DNA"/>
</dbReference>
<name>W2C8K8_9BACT</name>
<evidence type="ECO:0000259" key="3">
    <source>
        <dbReference type="Pfam" id="PF02638"/>
    </source>
</evidence>
<dbReference type="PROSITE" id="PS51257">
    <property type="entry name" value="PROKAR_LIPOPROTEIN"/>
    <property type="match status" value="1"/>
</dbReference>
<dbReference type="InterPro" id="IPR003790">
    <property type="entry name" value="GHL10"/>
</dbReference>
<dbReference type="PATRIC" id="fig|1411148.3.peg.195"/>
<feature type="chain" id="PRO_5004813520" description="Glycosyl hydrolase-like 10 domain-containing protein" evidence="2">
    <location>
        <begin position="20"/>
        <end position="521"/>
    </location>
</feature>
<reference evidence="4 5" key="1">
    <citation type="submission" date="2013-11" db="EMBL/GenBank/DDBJ databases">
        <title>Single cell genomics of uncultured Tannerella BU063 (oral taxon 286).</title>
        <authorList>
            <person name="Beall C.J."/>
            <person name="Campbell A.G."/>
            <person name="Griffen A.L."/>
            <person name="Podar M."/>
            <person name="Leys E.J."/>
        </authorList>
    </citation>
    <scope>NUCLEOTIDE SEQUENCE [LARGE SCALE GENOMIC DNA]</scope>
    <source>
        <strain evidence="4">Cell 2</strain>
    </source>
</reference>
<comment type="caution">
    <text evidence="4">The sequence shown here is derived from an EMBL/GenBank/DDBJ whole genome shotgun (WGS) entry which is preliminary data.</text>
</comment>
<dbReference type="InterPro" id="IPR052177">
    <property type="entry name" value="Divisome_Glycosyl_Hydrolase"/>
</dbReference>
<keyword evidence="1 2" id="KW-0732">Signal</keyword>
<gene>
    <name evidence="4" type="ORF">N425_02080</name>
</gene>
<sequence>MRNKLLLALALLLSLGACTTSRLVKQEKRIYPKREFRGAWFQTIYQNDYRGLSADDFRALMDQRLDRLKRYGINAIFFQIRPEADAFYPSRYEPWSRWLTGRQGESPEDDAFDPLAYLIEACHLRGLEFHAWLNPYRAGATDFEDFAETHIYRRHPEWFVRYNRMTLFDPGIPDCRLFICGVVRDIVTRYDIDGIHIDDYFYPYPVAGEPFPDEESFSRYGPPAGFSANRRDDWRRNNINLLIRELKMTVASAKPWVSFGVSPFGIYRNKSSDRHGSDTRGLQDYDDLYADVVLWMKNGWIDYCAPQLYWEIGHKSADYSTLIRWWSGLKTRTPLYIGQDVARTMKAGQLAQKMIEEREAKRVDGHIFWPAGELLRNNGHVADSLRRIWHRYPALTPPLSKAYTDRPDAVQNLRIAQTDGATRLVWDIAPQDPRTPRKTPMRYVVYRFPLGERRDIGRASMIIGVTGEPSFQLRDSDLELPYTYVVTAVDRYHNESKPCKPLKLDGRTRYINFRGELGQRP</sequence>
<protein>
    <recommendedName>
        <fullName evidence="3">Glycosyl hydrolase-like 10 domain-containing protein</fullName>
    </recommendedName>
</protein>
<dbReference type="PANTHER" id="PTHR43405:SF1">
    <property type="entry name" value="GLYCOSYL HYDROLASE DIGH"/>
    <property type="match status" value="1"/>
</dbReference>